<dbReference type="PANTHER" id="PTHR30250">
    <property type="entry name" value="PST FAMILY PREDICTED COLANIC ACID TRANSPORTER"/>
    <property type="match status" value="1"/>
</dbReference>
<protein>
    <submittedName>
        <fullName evidence="7">Na+-driven multidrug efflux pump</fullName>
    </submittedName>
</protein>
<feature type="transmembrane region" description="Helical" evidence="6">
    <location>
        <begin position="21"/>
        <end position="41"/>
    </location>
</feature>
<evidence type="ECO:0000256" key="2">
    <source>
        <dbReference type="ARBA" id="ARBA00022475"/>
    </source>
</evidence>
<accession>A0A4R7K658</accession>
<dbReference type="EMBL" id="SOAY01000010">
    <property type="protein sequence ID" value="TDT46736.1"/>
    <property type="molecule type" value="Genomic_DNA"/>
</dbReference>
<keyword evidence="3 6" id="KW-0812">Transmembrane</keyword>
<feature type="transmembrane region" description="Helical" evidence="6">
    <location>
        <begin position="404"/>
        <end position="423"/>
    </location>
</feature>
<dbReference type="Proteomes" id="UP000294749">
    <property type="component" value="Unassembled WGS sequence"/>
</dbReference>
<evidence type="ECO:0000256" key="6">
    <source>
        <dbReference type="SAM" id="Phobius"/>
    </source>
</evidence>
<feature type="transmembrane region" description="Helical" evidence="6">
    <location>
        <begin position="171"/>
        <end position="204"/>
    </location>
</feature>
<feature type="transmembrane region" description="Helical" evidence="6">
    <location>
        <begin position="347"/>
        <end position="370"/>
    </location>
</feature>
<feature type="transmembrane region" description="Helical" evidence="6">
    <location>
        <begin position="126"/>
        <end position="150"/>
    </location>
</feature>
<feature type="transmembrane region" description="Helical" evidence="6">
    <location>
        <begin position="53"/>
        <end position="76"/>
    </location>
</feature>
<evidence type="ECO:0000256" key="1">
    <source>
        <dbReference type="ARBA" id="ARBA00004651"/>
    </source>
</evidence>
<comment type="subcellular location">
    <subcellularLocation>
        <location evidence="1">Cell membrane</location>
        <topology evidence="1">Multi-pass membrane protein</topology>
    </subcellularLocation>
</comment>
<dbReference type="Pfam" id="PF01943">
    <property type="entry name" value="Polysacc_synt"/>
    <property type="match status" value="1"/>
</dbReference>
<dbReference type="InterPro" id="IPR050833">
    <property type="entry name" value="Poly_Biosynth_Transport"/>
</dbReference>
<reference evidence="7 8" key="1">
    <citation type="submission" date="2019-03" db="EMBL/GenBank/DDBJ databases">
        <title>Genomic Encyclopedia of Archaeal and Bacterial Type Strains, Phase II (KMG-II): from individual species to whole genera.</title>
        <authorList>
            <person name="Goeker M."/>
        </authorList>
    </citation>
    <scope>NUCLEOTIDE SEQUENCE [LARGE SCALE GENOMIC DNA]</scope>
    <source>
        <strain evidence="7 8">DSM 25233</strain>
    </source>
</reference>
<keyword evidence="5 6" id="KW-0472">Membrane</keyword>
<evidence type="ECO:0000313" key="8">
    <source>
        <dbReference type="Proteomes" id="UP000294749"/>
    </source>
</evidence>
<name>A0A4R7K658_9FLAO</name>
<dbReference type="RefSeq" id="WP_133686187.1">
    <property type="nucleotide sequence ID" value="NZ_SOAY01000010.1"/>
</dbReference>
<feature type="transmembrane region" description="Helical" evidence="6">
    <location>
        <begin position="377"/>
        <end position="398"/>
    </location>
</feature>
<dbReference type="GO" id="GO:0005886">
    <property type="term" value="C:plasma membrane"/>
    <property type="evidence" value="ECO:0007669"/>
    <property type="project" value="UniProtKB-SubCell"/>
</dbReference>
<dbReference type="PANTHER" id="PTHR30250:SF26">
    <property type="entry name" value="PSMA PROTEIN"/>
    <property type="match status" value="1"/>
</dbReference>
<keyword evidence="2" id="KW-1003">Cell membrane</keyword>
<dbReference type="InterPro" id="IPR002797">
    <property type="entry name" value="Polysacc_synth"/>
</dbReference>
<dbReference type="AlphaFoldDB" id="A0A4R7K658"/>
<feature type="transmembrane region" description="Helical" evidence="6">
    <location>
        <begin position="305"/>
        <end position="327"/>
    </location>
</feature>
<evidence type="ECO:0000313" key="7">
    <source>
        <dbReference type="EMBL" id="TDT46736.1"/>
    </source>
</evidence>
<feature type="transmembrane region" description="Helical" evidence="6">
    <location>
        <begin position="88"/>
        <end position="110"/>
    </location>
</feature>
<dbReference type="OrthoDB" id="7011692at2"/>
<evidence type="ECO:0000256" key="4">
    <source>
        <dbReference type="ARBA" id="ARBA00022989"/>
    </source>
</evidence>
<evidence type="ECO:0000256" key="5">
    <source>
        <dbReference type="ARBA" id="ARBA00023136"/>
    </source>
</evidence>
<evidence type="ECO:0000256" key="3">
    <source>
        <dbReference type="ARBA" id="ARBA00022692"/>
    </source>
</evidence>
<keyword evidence="8" id="KW-1185">Reference proteome</keyword>
<keyword evidence="4 6" id="KW-1133">Transmembrane helix</keyword>
<organism evidence="7 8">
    <name type="scientific">Maribacter spongiicola</name>
    <dbReference type="NCBI Taxonomy" id="1206753"/>
    <lineage>
        <taxon>Bacteria</taxon>
        <taxon>Pseudomonadati</taxon>
        <taxon>Bacteroidota</taxon>
        <taxon>Flavobacteriia</taxon>
        <taxon>Flavobacteriales</taxon>
        <taxon>Flavobacteriaceae</taxon>
        <taxon>Maribacter</taxon>
    </lineage>
</organism>
<comment type="caution">
    <text evidence="7">The sequence shown here is derived from an EMBL/GenBank/DDBJ whole genome shotgun (WGS) entry which is preliminary data.</text>
</comment>
<sequence length="452" mass="50953">MSLKKRILNNGLASILQKGIRVLEQLFLVPFFISAWGAAYYGEWLTLTIIPTMIGFSDLGFGTAAGNSFILSFASGNMKKTADINKNGIYLISLMIGVAMILSIIVLFILDYSAVFEKSLINRVDALYAVSFLILARLLTFYSQMIQAYYRAAQRAALSMNLQTIFSSSNLVAGLVILLSGYGVIAFALSQLLVVVVFTLFYYFKGRKTLNFNQEYKGEINRNIIKSIANKGLGYLMSPVWQALYFQGSTFIVRIILGAEAVAVYNTVRTLSRSLNQVFYMIKSTVFPELQFEIGKQNYKTAQRLFRLAILSVFAMSFMGLIFLVFFGLPFYNLWTQNQLEVSRTMWYIFTSSMLFNAIWWTTEMAFGAVNQPKKMAIFGITGALISLVFTYLGSKYFNLEGAAFGAIILDIILVILVVPYGCKLMRMKPSDLVNHIIPDFKYIFSLIKNKI</sequence>
<proteinExistence type="predicted"/>
<gene>
    <name evidence="7" type="ORF">CLV90_0794</name>
</gene>